<dbReference type="EMBL" id="JBFOLJ010000019">
    <property type="protein sequence ID" value="KAL2463323.1"/>
    <property type="molecule type" value="Genomic_DNA"/>
</dbReference>
<sequence>MSQNYDNWERIVEAVLRREELRQVALYSSREPSFSSISSSFITEPATPIHDDQNIQLGSSSNTVNETDWDRLLPSDYEDIIARSVNPVAYATKKDLYLSLCDSPILLDGGNTSFHIDKTTGKKCVMIGARKLKIFCGEIPEFWEWTSHKDSRFLKVAKLKQVFRFDIRGQIELKILSPKTTYAAYLVFGFAKSYNGSLWSTYGSIGFVNNDKDVDAHKRANTLHLIPGRDKTGNIAVMRPDRWMEVEIGNFYTDQEYNSELEARAPEQRQTVALSMNICIHFNIPLSLP</sequence>
<protein>
    <submittedName>
        <fullName evidence="1">F-box protein PP2-B10</fullName>
    </submittedName>
</protein>
<dbReference type="Pfam" id="PF14299">
    <property type="entry name" value="PP2"/>
    <property type="match status" value="1"/>
</dbReference>
<comment type="caution">
    <text evidence="1">The sequence shown here is derived from an EMBL/GenBank/DDBJ whole genome shotgun (WGS) entry which is preliminary data.</text>
</comment>
<dbReference type="AlphaFoldDB" id="A0ABD1PHD5"/>
<proteinExistence type="predicted"/>
<evidence type="ECO:0000313" key="2">
    <source>
        <dbReference type="Proteomes" id="UP001604277"/>
    </source>
</evidence>
<gene>
    <name evidence="1" type="ORF">Fot_52979</name>
</gene>
<dbReference type="Proteomes" id="UP001604277">
    <property type="component" value="Unassembled WGS sequence"/>
</dbReference>
<evidence type="ECO:0000313" key="1">
    <source>
        <dbReference type="EMBL" id="KAL2463323.1"/>
    </source>
</evidence>
<reference evidence="2" key="1">
    <citation type="submission" date="2024-07" db="EMBL/GenBank/DDBJ databases">
        <title>Two chromosome-level genome assemblies of Korean endemic species Abeliophyllum distichum and Forsythia ovata (Oleaceae).</title>
        <authorList>
            <person name="Jang H."/>
        </authorList>
    </citation>
    <scope>NUCLEOTIDE SEQUENCE [LARGE SCALE GENOMIC DNA]</scope>
</reference>
<organism evidence="1 2">
    <name type="scientific">Forsythia ovata</name>
    <dbReference type="NCBI Taxonomy" id="205694"/>
    <lineage>
        <taxon>Eukaryota</taxon>
        <taxon>Viridiplantae</taxon>
        <taxon>Streptophyta</taxon>
        <taxon>Embryophyta</taxon>
        <taxon>Tracheophyta</taxon>
        <taxon>Spermatophyta</taxon>
        <taxon>Magnoliopsida</taxon>
        <taxon>eudicotyledons</taxon>
        <taxon>Gunneridae</taxon>
        <taxon>Pentapetalae</taxon>
        <taxon>asterids</taxon>
        <taxon>lamiids</taxon>
        <taxon>Lamiales</taxon>
        <taxon>Oleaceae</taxon>
        <taxon>Forsythieae</taxon>
        <taxon>Forsythia</taxon>
    </lineage>
</organism>
<dbReference type="PANTHER" id="PTHR32278">
    <property type="entry name" value="F-BOX DOMAIN-CONTAINING PROTEIN"/>
    <property type="match status" value="1"/>
</dbReference>
<dbReference type="PANTHER" id="PTHR32278:SF116">
    <property type="entry name" value="F-BOX PROTEIN PP2-B10-LIKE"/>
    <property type="match status" value="1"/>
</dbReference>
<accession>A0ABD1PHD5</accession>
<keyword evidence="2" id="KW-1185">Reference proteome</keyword>
<name>A0ABD1PHD5_9LAMI</name>
<dbReference type="InterPro" id="IPR025886">
    <property type="entry name" value="PP2-like"/>
</dbReference>